<sequence length="150" mass="16035">MRGLSFETEVLGLDPSLARIGDLRDIEIDDLAFEVGALIEDQAKLRIDEEKAAPDGTPWVAWSEAYDETRNHAVHSLLVDVGQPGLMSSIANVSRGPVARVGSNLPYAAVHQFGSEDEGGIPARPYLGTSAKGAAQILDLIGTRIEELLA</sequence>
<dbReference type="OrthoDB" id="2081253at2"/>
<comment type="caution">
    <text evidence="1">The sequence shown here is derived from an EMBL/GenBank/DDBJ whole genome shotgun (WGS) entry which is preliminary data.</text>
</comment>
<evidence type="ECO:0000313" key="1">
    <source>
        <dbReference type="EMBL" id="KAF0676740.1"/>
    </source>
</evidence>
<dbReference type="Pfam" id="PF05069">
    <property type="entry name" value="Phage_tail_S"/>
    <property type="match status" value="1"/>
</dbReference>
<reference evidence="1" key="1">
    <citation type="submission" date="2013-03" db="EMBL/GenBank/DDBJ databases">
        <title>Genome Sequence of the Profundibacterium mesophilum strain KAUST100406-0324T from Red Sea, a novel genus in the family Rhodobacteraceae.</title>
        <authorList>
            <person name="Essack M."/>
            <person name="Alam I."/>
            <person name="Lafi F."/>
            <person name="Alawi W."/>
            <person name="Kamanu F."/>
            <person name="Al-Suwailem A."/>
            <person name="Lee O.O."/>
            <person name="Xu Y."/>
            <person name="Bajic V."/>
            <person name="Qian P.-Y."/>
            <person name="Archer J."/>
        </authorList>
    </citation>
    <scope>NUCLEOTIDE SEQUENCE</scope>
    <source>
        <strain evidence="1">KAUST100406-0324</strain>
    </source>
</reference>
<dbReference type="NCBIfam" id="TIGR01635">
    <property type="entry name" value="tail_comp_S"/>
    <property type="match status" value="1"/>
</dbReference>
<proteinExistence type="predicted"/>
<dbReference type="Proteomes" id="UP000698242">
    <property type="component" value="Unassembled WGS sequence"/>
</dbReference>
<dbReference type="EMBL" id="APKE01000012">
    <property type="protein sequence ID" value="KAF0676740.1"/>
    <property type="molecule type" value="Genomic_DNA"/>
</dbReference>
<name>A0A921TC72_9RHOB</name>
<accession>A0A921TC72</accession>
<keyword evidence="2" id="KW-1185">Reference proteome</keyword>
<dbReference type="InterPro" id="IPR006522">
    <property type="entry name" value="Phage_virion_morphogenesis"/>
</dbReference>
<dbReference type="RefSeq" id="WP_159964346.1">
    <property type="nucleotide sequence ID" value="NZ_APKE01000012.1"/>
</dbReference>
<dbReference type="AlphaFoldDB" id="A0A921TC72"/>
<evidence type="ECO:0000313" key="2">
    <source>
        <dbReference type="Proteomes" id="UP000698242"/>
    </source>
</evidence>
<protein>
    <submittedName>
        <fullName evidence="1">Mu-like prophage FluMu G protein 2</fullName>
    </submittedName>
</protein>
<organism evidence="1 2">
    <name type="scientific">Profundibacterium mesophilum KAUST100406-0324</name>
    <dbReference type="NCBI Taxonomy" id="1037889"/>
    <lineage>
        <taxon>Bacteria</taxon>
        <taxon>Pseudomonadati</taxon>
        <taxon>Pseudomonadota</taxon>
        <taxon>Alphaproteobacteria</taxon>
        <taxon>Rhodobacterales</taxon>
        <taxon>Roseobacteraceae</taxon>
        <taxon>Profundibacterium</taxon>
    </lineage>
</organism>
<gene>
    <name evidence="1" type="ORF">PMES_00927</name>
</gene>